<evidence type="ECO:0000313" key="3">
    <source>
        <dbReference type="Proteomes" id="UP001157914"/>
    </source>
</evidence>
<evidence type="ECO:0000313" key="2">
    <source>
        <dbReference type="EMBL" id="SMP07305.1"/>
    </source>
</evidence>
<evidence type="ECO:0000256" key="1">
    <source>
        <dbReference type="SAM" id="Phobius"/>
    </source>
</evidence>
<name>A0ABY1NEB3_9HYPH</name>
<feature type="transmembrane region" description="Helical" evidence="1">
    <location>
        <begin position="112"/>
        <end position="135"/>
    </location>
</feature>
<keyword evidence="1" id="KW-0472">Membrane</keyword>
<protein>
    <submittedName>
        <fullName evidence="2">Uncharacterized protein</fullName>
    </submittedName>
</protein>
<organism evidence="2 3">
    <name type="scientific">Roseibium denhamense</name>
    <dbReference type="NCBI Taxonomy" id="76305"/>
    <lineage>
        <taxon>Bacteria</taxon>
        <taxon>Pseudomonadati</taxon>
        <taxon>Pseudomonadota</taxon>
        <taxon>Alphaproteobacteria</taxon>
        <taxon>Hyphomicrobiales</taxon>
        <taxon>Stappiaceae</taxon>
        <taxon>Roseibium</taxon>
    </lineage>
</organism>
<comment type="caution">
    <text evidence="2">The sequence shown here is derived from an EMBL/GenBank/DDBJ whole genome shotgun (WGS) entry which is preliminary data.</text>
</comment>
<feature type="transmembrane region" description="Helical" evidence="1">
    <location>
        <begin position="47"/>
        <end position="70"/>
    </location>
</feature>
<feature type="transmembrane region" description="Helical" evidence="1">
    <location>
        <begin position="6"/>
        <end position="26"/>
    </location>
</feature>
<proteinExistence type="predicted"/>
<dbReference type="EMBL" id="FXTT01000001">
    <property type="protein sequence ID" value="SMP07305.1"/>
    <property type="molecule type" value="Genomic_DNA"/>
</dbReference>
<reference evidence="2 3" key="1">
    <citation type="submission" date="2017-05" db="EMBL/GenBank/DDBJ databases">
        <authorList>
            <person name="Varghese N."/>
            <person name="Submissions S."/>
        </authorList>
    </citation>
    <scope>NUCLEOTIDE SEQUENCE [LARGE SCALE GENOMIC DNA]</scope>
    <source>
        <strain evidence="2 3">DSM 15949</strain>
    </source>
</reference>
<gene>
    <name evidence="2" type="ORF">SAMN06265374_0857</name>
</gene>
<keyword evidence="1" id="KW-0812">Transmembrane</keyword>
<sequence>MVFNTISFWLLVLAVPLWAMRWRFYGLMSAREKQIFKRLVSRRHESGLGFAARIFGFLVALAAAVITLVLGLRYLKHGTVEIGAYKEVMRSRIYSGVEPVDQALDIVHYNQLFPIAVLTTCAVLSIAFALVATGLRDISTINRLRRRVERLQN</sequence>
<accession>A0ABY1NEB3</accession>
<dbReference type="Proteomes" id="UP001157914">
    <property type="component" value="Unassembled WGS sequence"/>
</dbReference>
<keyword evidence="1" id="KW-1133">Transmembrane helix</keyword>
<keyword evidence="3" id="KW-1185">Reference proteome</keyword>
<dbReference type="RefSeq" id="WP_155189291.1">
    <property type="nucleotide sequence ID" value="NZ_BAAAEA010000001.1"/>
</dbReference>